<organism evidence="1 2">
    <name type="scientific">Pseudomonas syringae</name>
    <dbReference type="NCBI Taxonomy" id="317"/>
    <lineage>
        <taxon>Bacteria</taxon>
        <taxon>Pseudomonadati</taxon>
        <taxon>Pseudomonadota</taxon>
        <taxon>Gammaproteobacteria</taxon>
        <taxon>Pseudomonadales</taxon>
        <taxon>Pseudomonadaceae</taxon>
        <taxon>Pseudomonas</taxon>
    </lineage>
</organism>
<reference evidence="1 2" key="1">
    <citation type="submission" date="2016-10" db="EMBL/GenBank/DDBJ databases">
        <authorList>
            <person name="Varghese N."/>
            <person name="Submissions S."/>
        </authorList>
    </citation>
    <scope>NUCLEOTIDE SEQUENCE [LARGE SCALE GENOMIC DNA]</scope>
    <source>
        <strain evidence="1 2">BS0292</strain>
    </source>
</reference>
<comment type="caution">
    <text evidence="1">The sequence shown here is derived from an EMBL/GenBank/DDBJ whole genome shotgun (WGS) entry which is preliminary data.</text>
</comment>
<dbReference type="AlphaFoldDB" id="A0AB38C0T6"/>
<evidence type="ECO:0008006" key="3">
    <source>
        <dbReference type="Google" id="ProtNLM"/>
    </source>
</evidence>
<gene>
    <name evidence="1" type="ORF">SAMN05444065_12616</name>
</gene>
<evidence type="ECO:0000313" key="2">
    <source>
        <dbReference type="Proteomes" id="UP000183083"/>
    </source>
</evidence>
<name>A0AB38C0T6_PSESX</name>
<sequence length="82" mass="8995">MGQVECLFLLTRTSAGRVLAVVYQGCVRKVGRSDNRAVHQPRLIIDLHVRLGTEVIPVALCCLAHFRAALAILVLGRTGRMN</sequence>
<dbReference type="Proteomes" id="UP000183083">
    <property type="component" value="Unassembled WGS sequence"/>
</dbReference>
<protein>
    <recommendedName>
        <fullName evidence="3">DUF1534 domain-containing protein</fullName>
    </recommendedName>
</protein>
<accession>A0AB38C0T6</accession>
<evidence type="ECO:0000313" key="1">
    <source>
        <dbReference type="EMBL" id="SFO51399.1"/>
    </source>
</evidence>
<dbReference type="EMBL" id="FOVV01000026">
    <property type="protein sequence ID" value="SFO51399.1"/>
    <property type="molecule type" value="Genomic_DNA"/>
</dbReference>
<proteinExistence type="predicted"/>